<reference evidence="2" key="2">
    <citation type="submission" date="2023-06" db="EMBL/GenBank/DDBJ databases">
        <authorList>
            <consortium name="Lawrence Berkeley National Laboratory"/>
            <person name="Haridas S."/>
            <person name="Hensen N."/>
            <person name="Bonometti L."/>
            <person name="Westerberg I."/>
            <person name="Brannstrom I.O."/>
            <person name="Guillou S."/>
            <person name="Cros-Aarteil S."/>
            <person name="Calhoun S."/>
            <person name="Kuo A."/>
            <person name="Mondo S."/>
            <person name="Pangilinan J."/>
            <person name="Riley R."/>
            <person name="LaButti K."/>
            <person name="Andreopoulos B."/>
            <person name="Lipzen A."/>
            <person name="Chen C."/>
            <person name="Yanf M."/>
            <person name="Daum C."/>
            <person name="Ng V."/>
            <person name="Clum A."/>
            <person name="Steindorff A."/>
            <person name="Ohm R."/>
            <person name="Martin F."/>
            <person name="Silar P."/>
            <person name="Natvig D."/>
            <person name="Lalanne C."/>
            <person name="Gautier V."/>
            <person name="Ament-velasquez S.L."/>
            <person name="Kruys A."/>
            <person name="Hutchinson M.I."/>
            <person name="Powell A.J."/>
            <person name="Barry K."/>
            <person name="Miller A.N."/>
            <person name="Grigoriev I.V."/>
            <person name="Debuchy R."/>
            <person name="Gladieux P."/>
            <person name="Thoren M.H."/>
            <person name="Johannesson H."/>
        </authorList>
    </citation>
    <scope>NUCLEOTIDE SEQUENCE</scope>
    <source>
        <strain evidence="2">CBS 232.78</strain>
    </source>
</reference>
<dbReference type="Proteomes" id="UP001285441">
    <property type="component" value="Unassembled WGS sequence"/>
</dbReference>
<protein>
    <submittedName>
        <fullName evidence="2">Uncharacterized protein</fullName>
    </submittedName>
</protein>
<name>A0AAE0JYP5_9PEZI</name>
<keyword evidence="3" id="KW-1185">Reference proteome</keyword>
<feature type="compositionally biased region" description="Polar residues" evidence="1">
    <location>
        <begin position="180"/>
        <end position="189"/>
    </location>
</feature>
<proteinExistence type="predicted"/>
<feature type="region of interest" description="Disordered" evidence="1">
    <location>
        <begin position="180"/>
        <end position="265"/>
    </location>
</feature>
<organism evidence="2 3">
    <name type="scientific">Podospora didyma</name>
    <dbReference type="NCBI Taxonomy" id="330526"/>
    <lineage>
        <taxon>Eukaryota</taxon>
        <taxon>Fungi</taxon>
        <taxon>Dikarya</taxon>
        <taxon>Ascomycota</taxon>
        <taxon>Pezizomycotina</taxon>
        <taxon>Sordariomycetes</taxon>
        <taxon>Sordariomycetidae</taxon>
        <taxon>Sordariales</taxon>
        <taxon>Podosporaceae</taxon>
        <taxon>Podospora</taxon>
    </lineage>
</organism>
<accession>A0AAE0JYP5</accession>
<evidence type="ECO:0000313" key="3">
    <source>
        <dbReference type="Proteomes" id="UP001285441"/>
    </source>
</evidence>
<dbReference type="EMBL" id="JAULSW010000012">
    <property type="protein sequence ID" value="KAK3366437.1"/>
    <property type="molecule type" value="Genomic_DNA"/>
</dbReference>
<sequence>MGNCPGYCLARPSRSPRHPIAAAIYLSYWLGDMGTSLIPDSVSLQNGRESHVFRGLLSYDGESGPQNASYQNYHSLSAMHEPLGWAWGYGEPRPQPPSPEQQRVTIHHFGVPTNAYYPCFSANAGNTAELCDMAANIHDGQSQQPPVGSTGPSVPVMITPKMEEWRGGKRKFGQNTAMEQTPTSLQPDTVRQPLLPSPDFFRHRRTPRSRQSDGAFDATDCNGHGNGTHPEASFSTMRQTSTASRLMTSSHDPTKNLQGSANSSATLSQDDRFIVLTPDDSTHLMTSVAASSKHTEIRRRHEVYIDQVTAAIREVLDREGLEQKGGLCLRVKETQH</sequence>
<evidence type="ECO:0000313" key="2">
    <source>
        <dbReference type="EMBL" id="KAK3366437.1"/>
    </source>
</evidence>
<dbReference type="AlphaFoldDB" id="A0AAE0JYP5"/>
<reference evidence="2" key="1">
    <citation type="journal article" date="2023" name="Mol. Phylogenet. Evol.">
        <title>Genome-scale phylogeny and comparative genomics of the fungal order Sordariales.</title>
        <authorList>
            <person name="Hensen N."/>
            <person name="Bonometti L."/>
            <person name="Westerberg I."/>
            <person name="Brannstrom I.O."/>
            <person name="Guillou S."/>
            <person name="Cros-Aarteil S."/>
            <person name="Calhoun S."/>
            <person name="Haridas S."/>
            <person name="Kuo A."/>
            <person name="Mondo S."/>
            <person name="Pangilinan J."/>
            <person name="Riley R."/>
            <person name="LaButti K."/>
            <person name="Andreopoulos B."/>
            <person name="Lipzen A."/>
            <person name="Chen C."/>
            <person name="Yan M."/>
            <person name="Daum C."/>
            <person name="Ng V."/>
            <person name="Clum A."/>
            <person name="Steindorff A."/>
            <person name="Ohm R.A."/>
            <person name="Martin F."/>
            <person name="Silar P."/>
            <person name="Natvig D.O."/>
            <person name="Lalanne C."/>
            <person name="Gautier V."/>
            <person name="Ament-Velasquez S.L."/>
            <person name="Kruys A."/>
            <person name="Hutchinson M.I."/>
            <person name="Powell A.J."/>
            <person name="Barry K."/>
            <person name="Miller A.N."/>
            <person name="Grigoriev I.V."/>
            <person name="Debuchy R."/>
            <person name="Gladieux P."/>
            <person name="Hiltunen Thoren M."/>
            <person name="Johannesson H."/>
        </authorList>
    </citation>
    <scope>NUCLEOTIDE SEQUENCE</scope>
    <source>
        <strain evidence="2">CBS 232.78</strain>
    </source>
</reference>
<feature type="compositionally biased region" description="Polar residues" evidence="1">
    <location>
        <begin position="233"/>
        <end position="265"/>
    </location>
</feature>
<evidence type="ECO:0000256" key="1">
    <source>
        <dbReference type="SAM" id="MobiDB-lite"/>
    </source>
</evidence>
<comment type="caution">
    <text evidence="2">The sequence shown here is derived from an EMBL/GenBank/DDBJ whole genome shotgun (WGS) entry which is preliminary data.</text>
</comment>
<gene>
    <name evidence="2" type="ORF">B0H63DRAFT_490369</name>
</gene>